<dbReference type="Pfam" id="PF12704">
    <property type="entry name" value="MacB_PCD"/>
    <property type="match status" value="1"/>
</dbReference>
<dbReference type="PANTHER" id="PTHR30572">
    <property type="entry name" value="MEMBRANE COMPONENT OF TRANSPORTER-RELATED"/>
    <property type="match status" value="1"/>
</dbReference>
<dbReference type="GO" id="GO:0022857">
    <property type="term" value="F:transmembrane transporter activity"/>
    <property type="evidence" value="ECO:0007669"/>
    <property type="project" value="TreeGrafter"/>
</dbReference>
<comment type="similarity">
    <text evidence="6">Belongs to the ABC-4 integral membrane protein family.</text>
</comment>
<feature type="transmembrane region" description="Helical" evidence="7">
    <location>
        <begin position="289"/>
        <end position="313"/>
    </location>
</feature>
<keyword evidence="4 7" id="KW-1133">Transmembrane helix</keyword>
<dbReference type="InterPro" id="IPR025857">
    <property type="entry name" value="MacB_PCD"/>
</dbReference>
<dbReference type="Pfam" id="PF02687">
    <property type="entry name" value="FtsX"/>
    <property type="match status" value="1"/>
</dbReference>
<evidence type="ECO:0000256" key="4">
    <source>
        <dbReference type="ARBA" id="ARBA00022989"/>
    </source>
</evidence>
<evidence type="ECO:0000256" key="5">
    <source>
        <dbReference type="ARBA" id="ARBA00023136"/>
    </source>
</evidence>
<dbReference type="AlphaFoldDB" id="A0A7V4XSD1"/>
<protein>
    <submittedName>
        <fullName evidence="10">ABC transporter permease</fullName>
    </submittedName>
</protein>
<keyword evidence="5 7" id="KW-0472">Membrane</keyword>
<accession>A0A7V4XSD1</accession>
<proteinExistence type="inferred from homology"/>
<feature type="transmembrane region" description="Helical" evidence="7">
    <location>
        <begin position="382"/>
        <end position="401"/>
    </location>
</feature>
<dbReference type="PANTHER" id="PTHR30572:SF4">
    <property type="entry name" value="ABC TRANSPORTER PERMEASE YTRF"/>
    <property type="match status" value="1"/>
</dbReference>
<comment type="caution">
    <text evidence="10">The sequence shown here is derived from an EMBL/GenBank/DDBJ whole genome shotgun (WGS) entry which is preliminary data.</text>
</comment>
<evidence type="ECO:0000256" key="2">
    <source>
        <dbReference type="ARBA" id="ARBA00022475"/>
    </source>
</evidence>
<organism evidence="10">
    <name type="scientific">Acidobacterium capsulatum</name>
    <dbReference type="NCBI Taxonomy" id="33075"/>
    <lineage>
        <taxon>Bacteria</taxon>
        <taxon>Pseudomonadati</taxon>
        <taxon>Acidobacteriota</taxon>
        <taxon>Terriglobia</taxon>
        <taxon>Terriglobales</taxon>
        <taxon>Acidobacteriaceae</taxon>
        <taxon>Acidobacterium</taxon>
    </lineage>
</organism>
<dbReference type="InterPro" id="IPR003838">
    <property type="entry name" value="ABC3_permease_C"/>
</dbReference>
<evidence type="ECO:0000313" key="10">
    <source>
        <dbReference type="EMBL" id="HGY94323.1"/>
    </source>
</evidence>
<feature type="domain" description="MacB-like periplasmic core" evidence="9">
    <location>
        <begin position="22"/>
        <end position="226"/>
    </location>
</feature>
<evidence type="ECO:0000256" key="1">
    <source>
        <dbReference type="ARBA" id="ARBA00004651"/>
    </source>
</evidence>
<name>A0A7V4XSD1_9BACT</name>
<reference evidence="10" key="1">
    <citation type="journal article" date="2020" name="mSystems">
        <title>Genome- and Community-Level Interaction Insights into Carbon Utilization and Element Cycling Functions of Hydrothermarchaeota in Hydrothermal Sediment.</title>
        <authorList>
            <person name="Zhou Z."/>
            <person name="Liu Y."/>
            <person name="Xu W."/>
            <person name="Pan J."/>
            <person name="Luo Z.H."/>
            <person name="Li M."/>
        </authorList>
    </citation>
    <scope>NUCLEOTIDE SEQUENCE [LARGE SCALE GENOMIC DNA]</scope>
    <source>
        <strain evidence="10">SpSt-855</strain>
    </source>
</reference>
<feature type="transmembrane region" description="Helical" evidence="7">
    <location>
        <begin position="23"/>
        <end position="43"/>
    </location>
</feature>
<dbReference type="InterPro" id="IPR050250">
    <property type="entry name" value="Macrolide_Exporter_MacB"/>
</dbReference>
<dbReference type="GO" id="GO:0005886">
    <property type="term" value="C:plasma membrane"/>
    <property type="evidence" value="ECO:0007669"/>
    <property type="project" value="UniProtKB-SubCell"/>
</dbReference>
<evidence type="ECO:0000259" key="9">
    <source>
        <dbReference type="Pfam" id="PF12704"/>
    </source>
</evidence>
<sequence length="418" mass="45170">MQSFGDIFGQVFRAIWANKLRSFLTMFGIAWGVGSMLLLIGVGEGFRVGQRQQLSRFGSDVIMMWGGNVPAVTSQHVGMRPYYLTLRDEQAIVTQAPDVRDATAILERGNMQEQSLYETITGTVDGVQVNYPEVRNLPIAEGRFLSPSDELNRNNVAVLGQKSAIKLFPGHPALGSWVTLGGTRFLVIGVAQKIGHGDNSSLNEQIYIPLSVMRNKFPLKGDNIPTDAITTIQYQPRSHAVHLAALAEVHTIIARRHGFDPNAPQAFNEWDTIQTVQMVDKIFDAMDTFLGGVGLVTLALGAVGIVNIMLVSVTERTREIGLRKAIGATSRSILMQFFLEGITLTGVSGLIGIGGATGFMWLLQKAIGQGVQGFAPPHVVPWTAALAFGSLTVCGVLSGIYPASRAAALEPVEALRKE</sequence>
<dbReference type="EMBL" id="DTKL01000038">
    <property type="protein sequence ID" value="HGY94323.1"/>
    <property type="molecule type" value="Genomic_DNA"/>
</dbReference>
<feature type="transmembrane region" description="Helical" evidence="7">
    <location>
        <begin position="334"/>
        <end position="362"/>
    </location>
</feature>
<evidence type="ECO:0000259" key="8">
    <source>
        <dbReference type="Pfam" id="PF02687"/>
    </source>
</evidence>
<feature type="domain" description="ABC3 transporter permease C-terminal" evidence="8">
    <location>
        <begin position="293"/>
        <end position="411"/>
    </location>
</feature>
<evidence type="ECO:0000256" key="6">
    <source>
        <dbReference type="ARBA" id="ARBA00038076"/>
    </source>
</evidence>
<evidence type="ECO:0000256" key="3">
    <source>
        <dbReference type="ARBA" id="ARBA00022692"/>
    </source>
</evidence>
<gene>
    <name evidence="10" type="ORF">ENW50_06515</name>
</gene>
<keyword evidence="2" id="KW-1003">Cell membrane</keyword>
<keyword evidence="3 7" id="KW-0812">Transmembrane</keyword>
<evidence type="ECO:0000256" key="7">
    <source>
        <dbReference type="SAM" id="Phobius"/>
    </source>
</evidence>
<comment type="subcellular location">
    <subcellularLocation>
        <location evidence="1">Cell membrane</location>
        <topology evidence="1">Multi-pass membrane protein</topology>
    </subcellularLocation>
</comment>